<sequence length="64" mass="6897">MTVRGRTADLLLRIVSPTLTLGLTRVDDAESSPSKQIALVQFGRRTDGLALSHTSDDRRTASAT</sequence>
<gene>
    <name evidence="1" type="ORF">CIRG_00083</name>
</gene>
<dbReference type="EMBL" id="DS028093">
    <property type="protein sequence ID" value="KMO99940.1"/>
    <property type="molecule type" value="Genomic_DNA"/>
</dbReference>
<proteinExistence type="predicted"/>
<dbReference type="AlphaFoldDB" id="A0A0J6XUV1"/>
<reference evidence="2" key="1">
    <citation type="journal article" date="2010" name="Genome Res.">
        <title>Population genomic sequencing of Coccidioides fungi reveals recent hybridization and transposon control.</title>
        <authorList>
            <person name="Neafsey D.E."/>
            <person name="Barker B.M."/>
            <person name="Sharpton T.J."/>
            <person name="Stajich J.E."/>
            <person name="Park D.J."/>
            <person name="Whiston E."/>
            <person name="Hung C.-Y."/>
            <person name="McMahan C."/>
            <person name="White J."/>
            <person name="Sykes S."/>
            <person name="Heiman D."/>
            <person name="Young S."/>
            <person name="Zeng Q."/>
            <person name="Abouelleil A."/>
            <person name="Aftuck L."/>
            <person name="Bessette D."/>
            <person name="Brown A."/>
            <person name="FitzGerald M."/>
            <person name="Lui A."/>
            <person name="Macdonald J.P."/>
            <person name="Priest M."/>
            <person name="Orbach M.J."/>
            <person name="Galgiani J.N."/>
            <person name="Kirkland T.N."/>
            <person name="Cole G.T."/>
            <person name="Birren B.W."/>
            <person name="Henn M.R."/>
            <person name="Taylor J.W."/>
            <person name="Rounsley S.D."/>
        </authorList>
    </citation>
    <scope>NUCLEOTIDE SEQUENCE [LARGE SCALE GENOMIC DNA]</scope>
    <source>
        <strain evidence="2">RMSCC 2394</strain>
    </source>
</reference>
<accession>A0A0J6XUV1</accession>
<evidence type="ECO:0000313" key="1">
    <source>
        <dbReference type="EMBL" id="KMO99940.1"/>
    </source>
</evidence>
<dbReference type="Proteomes" id="UP000054565">
    <property type="component" value="Unassembled WGS sequence"/>
</dbReference>
<protein>
    <submittedName>
        <fullName evidence="1">Uncharacterized protein</fullName>
    </submittedName>
</protein>
<name>A0A0J6XUV1_COCIT</name>
<evidence type="ECO:0000313" key="2">
    <source>
        <dbReference type="Proteomes" id="UP000054565"/>
    </source>
</evidence>
<organism evidence="1 2">
    <name type="scientific">Coccidioides immitis RMSCC 2394</name>
    <dbReference type="NCBI Taxonomy" id="404692"/>
    <lineage>
        <taxon>Eukaryota</taxon>
        <taxon>Fungi</taxon>
        <taxon>Dikarya</taxon>
        <taxon>Ascomycota</taxon>
        <taxon>Pezizomycotina</taxon>
        <taxon>Eurotiomycetes</taxon>
        <taxon>Eurotiomycetidae</taxon>
        <taxon>Onygenales</taxon>
        <taxon>Onygenaceae</taxon>
        <taxon>Coccidioides</taxon>
    </lineage>
</organism>